<dbReference type="AlphaFoldDB" id="A0A9P0LFR3"/>
<keyword evidence="2" id="KW-1185">Reference proteome</keyword>
<name>A0A9P0LFR3_ACAOB</name>
<evidence type="ECO:0000313" key="2">
    <source>
        <dbReference type="Proteomes" id="UP001152888"/>
    </source>
</evidence>
<protein>
    <submittedName>
        <fullName evidence="1">Uncharacterized protein</fullName>
    </submittedName>
</protein>
<reference evidence="1" key="1">
    <citation type="submission" date="2022-03" db="EMBL/GenBank/DDBJ databases">
        <authorList>
            <person name="Sayadi A."/>
        </authorList>
    </citation>
    <scope>NUCLEOTIDE SEQUENCE</scope>
</reference>
<gene>
    <name evidence="1" type="ORF">ACAOBT_LOCUS19614</name>
</gene>
<dbReference type="Proteomes" id="UP001152888">
    <property type="component" value="Unassembled WGS sequence"/>
</dbReference>
<organism evidence="1 2">
    <name type="scientific">Acanthoscelides obtectus</name>
    <name type="common">Bean weevil</name>
    <name type="synonym">Bruchus obtectus</name>
    <dbReference type="NCBI Taxonomy" id="200917"/>
    <lineage>
        <taxon>Eukaryota</taxon>
        <taxon>Metazoa</taxon>
        <taxon>Ecdysozoa</taxon>
        <taxon>Arthropoda</taxon>
        <taxon>Hexapoda</taxon>
        <taxon>Insecta</taxon>
        <taxon>Pterygota</taxon>
        <taxon>Neoptera</taxon>
        <taxon>Endopterygota</taxon>
        <taxon>Coleoptera</taxon>
        <taxon>Polyphaga</taxon>
        <taxon>Cucujiformia</taxon>
        <taxon>Chrysomeloidea</taxon>
        <taxon>Chrysomelidae</taxon>
        <taxon>Bruchinae</taxon>
        <taxon>Bruchini</taxon>
        <taxon>Acanthoscelides</taxon>
    </lineage>
</organism>
<proteinExistence type="predicted"/>
<evidence type="ECO:0000313" key="1">
    <source>
        <dbReference type="EMBL" id="CAH1990367.1"/>
    </source>
</evidence>
<dbReference type="EMBL" id="CAKOFQ010007085">
    <property type="protein sequence ID" value="CAH1990367.1"/>
    <property type="molecule type" value="Genomic_DNA"/>
</dbReference>
<comment type="caution">
    <text evidence="1">The sequence shown here is derived from an EMBL/GenBank/DDBJ whole genome shotgun (WGS) entry which is preliminary data.</text>
</comment>
<accession>A0A9P0LFR3</accession>
<sequence>MVWQHVKKSTIILGPEEYRLSYEYMTRNNSKKA</sequence>